<proteinExistence type="predicted"/>
<feature type="compositionally biased region" description="Acidic residues" evidence="1">
    <location>
        <begin position="46"/>
        <end position="63"/>
    </location>
</feature>
<dbReference type="RefSeq" id="WP_156277595.1">
    <property type="nucleotide sequence ID" value="NZ_BAABGI010000001.1"/>
</dbReference>
<sequence length="79" mass="8728">MKKIIFGALALALISFTSCRNEENTEVTAEPNSETAINQEVKSEMMTEELEDSIEVETEEAVDSLETTDQAEQASSQIQ</sequence>
<dbReference type="EMBL" id="VJVW01000006">
    <property type="protein sequence ID" value="MUP43671.1"/>
    <property type="molecule type" value="Genomic_DNA"/>
</dbReference>
<dbReference type="AlphaFoldDB" id="A0A7K1LST5"/>
<accession>A0A7K1LST5</accession>
<dbReference type="Proteomes" id="UP000460416">
    <property type="component" value="Unassembled WGS sequence"/>
</dbReference>
<name>A0A7K1LST5_9FLAO</name>
<protein>
    <submittedName>
        <fullName evidence="3">Uncharacterized protein</fullName>
    </submittedName>
</protein>
<evidence type="ECO:0000256" key="2">
    <source>
        <dbReference type="SAM" id="SignalP"/>
    </source>
</evidence>
<gene>
    <name evidence="3" type="ORF">FLP08_13900</name>
</gene>
<evidence type="ECO:0000313" key="3">
    <source>
        <dbReference type="EMBL" id="MUP43671.1"/>
    </source>
</evidence>
<feature type="region of interest" description="Disordered" evidence="1">
    <location>
        <begin position="45"/>
        <end position="79"/>
    </location>
</feature>
<evidence type="ECO:0000256" key="1">
    <source>
        <dbReference type="SAM" id="MobiDB-lite"/>
    </source>
</evidence>
<organism evidence="3 4">
    <name type="scientific">Christiangramia aestuarii</name>
    <dbReference type="NCBI Taxonomy" id="1028746"/>
    <lineage>
        <taxon>Bacteria</taxon>
        <taxon>Pseudomonadati</taxon>
        <taxon>Bacteroidota</taxon>
        <taxon>Flavobacteriia</taxon>
        <taxon>Flavobacteriales</taxon>
        <taxon>Flavobacteriaceae</taxon>
        <taxon>Christiangramia</taxon>
    </lineage>
</organism>
<feature type="compositionally biased region" description="Polar residues" evidence="1">
    <location>
        <begin position="65"/>
        <end position="79"/>
    </location>
</feature>
<comment type="caution">
    <text evidence="3">The sequence shown here is derived from an EMBL/GenBank/DDBJ whole genome shotgun (WGS) entry which is preliminary data.</text>
</comment>
<keyword evidence="2" id="KW-0732">Signal</keyword>
<reference evidence="3 4" key="1">
    <citation type="submission" date="2019-07" db="EMBL/GenBank/DDBJ databases">
        <title>Gramella aestuarii sp. nov., isolated from a tidal flat, and emended description of Gramella echinicola.</title>
        <authorList>
            <person name="Liu L."/>
        </authorList>
    </citation>
    <scope>NUCLEOTIDE SEQUENCE [LARGE SCALE GENOMIC DNA]</scope>
    <source>
        <strain evidence="3 4">BS12</strain>
    </source>
</reference>
<keyword evidence="4" id="KW-1185">Reference proteome</keyword>
<evidence type="ECO:0000313" key="4">
    <source>
        <dbReference type="Proteomes" id="UP000460416"/>
    </source>
</evidence>
<dbReference type="OrthoDB" id="1453405at2"/>
<feature type="signal peptide" evidence="2">
    <location>
        <begin position="1"/>
        <end position="20"/>
    </location>
</feature>
<dbReference type="PROSITE" id="PS51257">
    <property type="entry name" value="PROKAR_LIPOPROTEIN"/>
    <property type="match status" value="1"/>
</dbReference>
<feature type="chain" id="PRO_5029648768" evidence="2">
    <location>
        <begin position="21"/>
        <end position="79"/>
    </location>
</feature>